<comment type="caution">
    <text evidence="5">The sequence shown here is derived from an EMBL/GenBank/DDBJ whole genome shotgun (WGS) entry which is preliminary data.</text>
</comment>
<name>A0AAW1JVI6_POPJA</name>
<dbReference type="SUPFAM" id="SSF57667">
    <property type="entry name" value="beta-beta-alpha zinc fingers"/>
    <property type="match status" value="1"/>
</dbReference>
<keyword evidence="2" id="KW-0863">Zinc-finger</keyword>
<keyword evidence="6" id="KW-1185">Reference proteome</keyword>
<proteinExistence type="predicted"/>
<sequence length="103" mass="12434">MLLKPHQKLVACPFDPQHMITQDRLQRHVLKCMNNYPSHVKCPYNVLHCFLSRKELEEHIRHCPDKMLSQPWRYQQQKTINEVPVHIDIAKCGNEEDWEAEYR</sequence>
<keyword evidence="3" id="KW-0862">Zinc</keyword>
<dbReference type="PANTHER" id="PTHR21402:SF5">
    <property type="entry name" value="GAMETOCYTE SPECIFIC FACTOR 1"/>
    <property type="match status" value="1"/>
</dbReference>
<dbReference type="InterPro" id="IPR022776">
    <property type="entry name" value="TRM13/UPF0224_CHHC_Znf_dom"/>
</dbReference>
<dbReference type="InterPro" id="IPR013083">
    <property type="entry name" value="Znf_RING/FYVE/PHD"/>
</dbReference>
<dbReference type="PANTHER" id="PTHR21402">
    <property type="entry name" value="GAMETOCYTE SPECIFIC FACTOR 1-RELATED"/>
    <property type="match status" value="1"/>
</dbReference>
<dbReference type="Gene3D" id="3.30.40.10">
    <property type="entry name" value="Zinc/RING finger domain, C3HC4 (zinc finger)"/>
    <property type="match status" value="1"/>
</dbReference>
<dbReference type="GO" id="GO:0008270">
    <property type="term" value="F:zinc ion binding"/>
    <property type="evidence" value="ECO:0007669"/>
    <property type="project" value="UniProtKB-KW"/>
</dbReference>
<reference evidence="5 6" key="1">
    <citation type="journal article" date="2024" name="BMC Genomics">
        <title>De novo assembly and annotation of Popillia japonica's genome with initial clues to its potential as an invasive pest.</title>
        <authorList>
            <person name="Cucini C."/>
            <person name="Boschi S."/>
            <person name="Funari R."/>
            <person name="Cardaioli E."/>
            <person name="Iannotti N."/>
            <person name="Marturano G."/>
            <person name="Paoli F."/>
            <person name="Bruttini M."/>
            <person name="Carapelli A."/>
            <person name="Frati F."/>
            <person name="Nardi F."/>
        </authorList>
    </citation>
    <scope>NUCLEOTIDE SEQUENCE [LARGE SCALE GENOMIC DNA]</scope>
    <source>
        <strain evidence="5">DMR45628</strain>
    </source>
</reference>
<evidence type="ECO:0000313" key="6">
    <source>
        <dbReference type="Proteomes" id="UP001458880"/>
    </source>
</evidence>
<dbReference type="InterPro" id="IPR051591">
    <property type="entry name" value="UPF0224_FAM112_RNA_Proc"/>
</dbReference>
<dbReference type="PROSITE" id="PS51800">
    <property type="entry name" value="ZF_CHHC_U11_48K"/>
    <property type="match status" value="1"/>
</dbReference>
<dbReference type="InterPro" id="IPR036236">
    <property type="entry name" value="Znf_C2H2_sf"/>
</dbReference>
<feature type="domain" description="CHHC U11-48K-type" evidence="4">
    <location>
        <begin position="9"/>
        <end position="36"/>
    </location>
</feature>
<dbReference type="EMBL" id="JASPKY010000318">
    <property type="protein sequence ID" value="KAK9708994.1"/>
    <property type="molecule type" value="Genomic_DNA"/>
</dbReference>
<dbReference type="Proteomes" id="UP001458880">
    <property type="component" value="Unassembled WGS sequence"/>
</dbReference>
<protein>
    <submittedName>
        <fullName evidence="5">U11-48K-like CHHC zinc finger</fullName>
    </submittedName>
</protein>
<dbReference type="Pfam" id="PF05253">
    <property type="entry name" value="zf-U11-48K"/>
    <property type="match status" value="1"/>
</dbReference>
<organism evidence="5 6">
    <name type="scientific">Popillia japonica</name>
    <name type="common">Japanese beetle</name>
    <dbReference type="NCBI Taxonomy" id="7064"/>
    <lineage>
        <taxon>Eukaryota</taxon>
        <taxon>Metazoa</taxon>
        <taxon>Ecdysozoa</taxon>
        <taxon>Arthropoda</taxon>
        <taxon>Hexapoda</taxon>
        <taxon>Insecta</taxon>
        <taxon>Pterygota</taxon>
        <taxon>Neoptera</taxon>
        <taxon>Endopterygota</taxon>
        <taxon>Coleoptera</taxon>
        <taxon>Polyphaga</taxon>
        <taxon>Scarabaeiformia</taxon>
        <taxon>Scarabaeidae</taxon>
        <taxon>Rutelinae</taxon>
        <taxon>Popillia</taxon>
    </lineage>
</organism>
<evidence type="ECO:0000256" key="3">
    <source>
        <dbReference type="ARBA" id="ARBA00022833"/>
    </source>
</evidence>
<evidence type="ECO:0000259" key="4">
    <source>
        <dbReference type="PROSITE" id="PS51800"/>
    </source>
</evidence>
<dbReference type="AlphaFoldDB" id="A0AAW1JVI6"/>
<gene>
    <name evidence="5" type="ORF">QE152_g26860</name>
</gene>
<accession>A0AAW1JVI6</accession>
<evidence type="ECO:0000313" key="5">
    <source>
        <dbReference type="EMBL" id="KAK9708994.1"/>
    </source>
</evidence>
<keyword evidence="1" id="KW-0479">Metal-binding</keyword>
<evidence type="ECO:0000256" key="1">
    <source>
        <dbReference type="ARBA" id="ARBA00022723"/>
    </source>
</evidence>
<evidence type="ECO:0000256" key="2">
    <source>
        <dbReference type="ARBA" id="ARBA00022771"/>
    </source>
</evidence>